<gene>
    <name evidence="1" type="ORF">A4G23_01849</name>
</gene>
<dbReference type="AlphaFoldDB" id="A0A1D8G0S0"/>
<evidence type="ECO:0000313" key="2">
    <source>
        <dbReference type="Proteomes" id="UP000095349"/>
    </source>
</evidence>
<protein>
    <submittedName>
        <fullName evidence="1">Uncharacterized protein</fullName>
    </submittedName>
</protein>
<accession>A0A1D8G0S0</accession>
<dbReference type="EMBL" id="CP017316">
    <property type="protein sequence ID" value="AOT59023.1"/>
    <property type="molecule type" value="Genomic_DNA"/>
</dbReference>
<dbReference type="STRING" id="285473.A4G23_01849"/>
<organism evidence="1 2">
    <name type="scientific">Streptomyces rubrolavendulae</name>
    <dbReference type="NCBI Taxonomy" id="285473"/>
    <lineage>
        <taxon>Bacteria</taxon>
        <taxon>Bacillati</taxon>
        <taxon>Actinomycetota</taxon>
        <taxon>Actinomycetes</taxon>
        <taxon>Kitasatosporales</taxon>
        <taxon>Streptomycetaceae</taxon>
        <taxon>Streptomyces</taxon>
    </lineage>
</organism>
<dbReference type="Proteomes" id="UP000095349">
    <property type="component" value="Chromosome"/>
</dbReference>
<sequence>MLVPALHQSGGGPVTGRLRHSLHRAGIALAGFLPGVCRARPHMPGPQQARRLYTLRRVPPAWSATVSTGRYPATHAPRSTARQPALFGGVLFEEASPVRPYVLPPAEWARMLRGGAR</sequence>
<evidence type="ECO:0000313" key="1">
    <source>
        <dbReference type="EMBL" id="AOT59023.1"/>
    </source>
</evidence>
<name>A0A1D8G0S0_9ACTN</name>
<keyword evidence="2" id="KW-1185">Reference proteome</keyword>
<dbReference type="KEGG" id="srn:A4G23_01849"/>
<proteinExistence type="predicted"/>
<reference evidence="1 2" key="1">
    <citation type="submission" date="2016-09" db="EMBL/GenBank/DDBJ databases">
        <title>Streptomyces rubrolavendulae MJM4426 Genome sequencing and assembly.</title>
        <authorList>
            <person name="Kim J.-G."/>
        </authorList>
    </citation>
    <scope>NUCLEOTIDE SEQUENCE [LARGE SCALE GENOMIC DNA]</scope>
    <source>
        <strain evidence="1 2">MJM4426</strain>
    </source>
</reference>